<accession>A0ABV0QLF2</accession>
<proteinExistence type="predicted"/>
<reference evidence="1 2" key="1">
    <citation type="submission" date="2021-06" db="EMBL/GenBank/DDBJ databases">
        <authorList>
            <person name="Palmer J.M."/>
        </authorList>
    </citation>
    <scope>NUCLEOTIDE SEQUENCE [LARGE SCALE GENOMIC DNA]</scope>
    <source>
        <strain evidence="1 2">XC_2019</strain>
        <tissue evidence="1">Muscle</tissue>
    </source>
</reference>
<comment type="caution">
    <text evidence="1">The sequence shown here is derived from an EMBL/GenBank/DDBJ whole genome shotgun (WGS) entry which is preliminary data.</text>
</comment>
<sequence>MLEFISSVFSPPGAKEAHRSVINEGYKGMLVCFTVQLTAQSVAQCKGTSQLPSNSFGIRSHKCWLIIASAHLCMDVLWGVIEGGQKASRFTRTLLDVCVYV</sequence>
<gene>
    <name evidence="1" type="ORF">XENOCAPTIV_024149</name>
</gene>
<evidence type="ECO:0000313" key="1">
    <source>
        <dbReference type="EMBL" id="MEQ2196388.1"/>
    </source>
</evidence>
<organism evidence="1 2">
    <name type="scientific">Xenoophorus captivus</name>
    <dbReference type="NCBI Taxonomy" id="1517983"/>
    <lineage>
        <taxon>Eukaryota</taxon>
        <taxon>Metazoa</taxon>
        <taxon>Chordata</taxon>
        <taxon>Craniata</taxon>
        <taxon>Vertebrata</taxon>
        <taxon>Euteleostomi</taxon>
        <taxon>Actinopterygii</taxon>
        <taxon>Neopterygii</taxon>
        <taxon>Teleostei</taxon>
        <taxon>Neoteleostei</taxon>
        <taxon>Acanthomorphata</taxon>
        <taxon>Ovalentaria</taxon>
        <taxon>Atherinomorphae</taxon>
        <taxon>Cyprinodontiformes</taxon>
        <taxon>Goodeidae</taxon>
        <taxon>Xenoophorus</taxon>
    </lineage>
</organism>
<evidence type="ECO:0000313" key="2">
    <source>
        <dbReference type="Proteomes" id="UP001434883"/>
    </source>
</evidence>
<dbReference type="Proteomes" id="UP001434883">
    <property type="component" value="Unassembled WGS sequence"/>
</dbReference>
<protein>
    <submittedName>
        <fullName evidence="1">Uncharacterized protein</fullName>
    </submittedName>
</protein>
<dbReference type="EMBL" id="JAHRIN010016861">
    <property type="protein sequence ID" value="MEQ2196388.1"/>
    <property type="molecule type" value="Genomic_DNA"/>
</dbReference>
<keyword evidence="2" id="KW-1185">Reference proteome</keyword>
<name>A0ABV0QLF2_9TELE</name>